<sequence>MSIRAIKYIYYHIVHPPMLPQHNETEVTDQEAPLERELYRLVASTLEDFASNCPPESTGPWNITINMLNLWMSIEKEGTLCEDNLGDAISNIRVHGIVIILSPRG</sequence>
<protein>
    <recommendedName>
        <fullName evidence="1">DUF6606 domain-containing protein</fullName>
    </recommendedName>
</protein>
<evidence type="ECO:0000313" key="2">
    <source>
        <dbReference type="EMBL" id="KAB8212665.1"/>
    </source>
</evidence>
<dbReference type="Proteomes" id="UP000326799">
    <property type="component" value="Unassembled WGS sequence"/>
</dbReference>
<organism evidence="2 3">
    <name type="scientific">Aspergillus novoparasiticus</name>
    <dbReference type="NCBI Taxonomy" id="986946"/>
    <lineage>
        <taxon>Eukaryota</taxon>
        <taxon>Fungi</taxon>
        <taxon>Dikarya</taxon>
        <taxon>Ascomycota</taxon>
        <taxon>Pezizomycotina</taxon>
        <taxon>Eurotiomycetes</taxon>
        <taxon>Eurotiomycetidae</taxon>
        <taxon>Eurotiales</taxon>
        <taxon>Aspergillaceae</taxon>
        <taxon>Aspergillus</taxon>
        <taxon>Aspergillus subgen. Circumdati</taxon>
    </lineage>
</organism>
<dbReference type="Pfam" id="PF20255">
    <property type="entry name" value="DUF6606"/>
    <property type="match status" value="1"/>
</dbReference>
<evidence type="ECO:0000313" key="3">
    <source>
        <dbReference type="Proteomes" id="UP000326799"/>
    </source>
</evidence>
<evidence type="ECO:0000259" key="1">
    <source>
        <dbReference type="Pfam" id="PF20255"/>
    </source>
</evidence>
<dbReference type="InterPro" id="IPR046541">
    <property type="entry name" value="DUF6606"/>
</dbReference>
<name>A0A5N6E6B1_9EURO</name>
<proteinExistence type="predicted"/>
<accession>A0A5N6E6B1</accession>
<dbReference type="EMBL" id="ML734084">
    <property type="protein sequence ID" value="KAB8212665.1"/>
    <property type="molecule type" value="Genomic_DNA"/>
</dbReference>
<gene>
    <name evidence="2" type="ORF">BDV33DRAFT_186357</name>
</gene>
<keyword evidence="3" id="KW-1185">Reference proteome</keyword>
<dbReference type="AlphaFoldDB" id="A0A5N6E6B1"/>
<reference evidence="2 3" key="1">
    <citation type="submission" date="2019-04" db="EMBL/GenBank/DDBJ databases">
        <title>Fungal friends and foes A comparative genomics study of 23 Aspergillus species from section Flavi.</title>
        <authorList>
            <consortium name="DOE Joint Genome Institute"/>
            <person name="Kjaerbolling I."/>
            <person name="Vesth T.C."/>
            <person name="Frisvad J.C."/>
            <person name="Nybo J.L."/>
            <person name="Theobald S."/>
            <person name="Kildgaard S."/>
            <person name="Petersen T.I."/>
            <person name="Kuo A."/>
            <person name="Sato A."/>
            <person name="Lyhne E.K."/>
            <person name="Kogle M.E."/>
            <person name="Wiebenga A."/>
            <person name="Kun R.S."/>
            <person name="Lubbers R.J."/>
            <person name="Makela M.R."/>
            <person name="Barry K."/>
            <person name="Chovatia M."/>
            <person name="Clum A."/>
            <person name="Daum C."/>
            <person name="Haridas S."/>
            <person name="He G."/>
            <person name="LaButti K."/>
            <person name="Lipzen A."/>
            <person name="Mondo S."/>
            <person name="Pangilinan J."/>
            <person name="Riley R."/>
            <person name="Salamov A."/>
            <person name="Simmons B.A."/>
            <person name="Magnuson J.K."/>
            <person name="Henrissat B."/>
            <person name="Mortensen U.H."/>
            <person name="Larsen T.O."/>
            <person name="De vries R.P."/>
            <person name="Grigoriev I.V."/>
            <person name="Machida M."/>
            <person name="Baker S.E."/>
            <person name="Andersen M.R."/>
        </authorList>
    </citation>
    <scope>NUCLEOTIDE SEQUENCE [LARGE SCALE GENOMIC DNA]</scope>
    <source>
        <strain evidence="2 3">CBS 126849</strain>
    </source>
</reference>
<feature type="domain" description="DUF6606" evidence="1">
    <location>
        <begin position="9"/>
        <end position="100"/>
    </location>
</feature>